<accession>A0A1F5ER38</accession>
<sequence length="84" mass="9563">MAIKKQLSKFDLNGLIWKEGDLFVAKALEVEVASQGKTKKEAVANLEEALELYFEGEKVKPLKVTHYRSLELIKISPELKRVYA</sequence>
<dbReference type="EMBL" id="MFAH01000070">
    <property type="protein sequence ID" value="OGD69873.1"/>
    <property type="molecule type" value="Genomic_DNA"/>
</dbReference>
<organism evidence="1 2">
    <name type="scientific">Candidatus Collierbacteria bacterium RIFCSPHIGHO2_02_FULL_49_10</name>
    <dbReference type="NCBI Taxonomy" id="1817723"/>
    <lineage>
        <taxon>Bacteria</taxon>
        <taxon>Candidatus Collieribacteriota</taxon>
    </lineage>
</organism>
<dbReference type="Proteomes" id="UP000177390">
    <property type="component" value="Unassembled WGS sequence"/>
</dbReference>
<dbReference type="Gene3D" id="3.30.160.250">
    <property type="match status" value="1"/>
</dbReference>
<dbReference type="SUPFAM" id="SSF143100">
    <property type="entry name" value="TTHA1013/TTHA0281-like"/>
    <property type="match status" value="1"/>
</dbReference>
<gene>
    <name evidence="1" type="ORF">A3D09_02380</name>
</gene>
<dbReference type="InterPro" id="IPR055811">
    <property type="entry name" value="DUF7387"/>
</dbReference>
<comment type="caution">
    <text evidence="1">The sequence shown here is derived from an EMBL/GenBank/DDBJ whole genome shotgun (WGS) entry which is preliminary data.</text>
</comment>
<dbReference type="Pfam" id="PF24113">
    <property type="entry name" value="DUF7387"/>
    <property type="match status" value="1"/>
</dbReference>
<dbReference type="AlphaFoldDB" id="A0A1F5ER38"/>
<evidence type="ECO:0008006" key="3">
    <source>
        <dbReference type="Google" id="ProtNLM"/>
    </source>
</evidence>
<proteinExistence type="predicted"/>
<reference evidence="1 2" key="1">
    <citation type="journal article" date="2016" name="Nat. Commun.">
        <title>Thousands of microbial genomes shed light on interconnected biogeochemical processes in an aquifer system.</title>
        <authorList>
            <person name="Anantharaman K."/>
            <person name="Brown C.T."/>
            <person name="Hug L.A."/>
            <person name="Sharon I."/>
            <person name="Castelle C.J."/>
            <person name="Probst A.J."/>
            <person name="Thomas B.C."/>
            <person name="Singh A."/>
            <person name="Wilkins M.J."/>
            <person name="Karaoz U."/>
            <person name="Brodie E.L."/>
            <person name="Williams K.H."/>
            <person name="Hubbard S.S."/>
            <person name="Banfield J.F."/>
        </authorList>
    </citation>
    <scope>NUCLEOTIDE SEQUENCE [LARGE SCALE GENOMIC DNA]</scope>
</reference>
<name>A0A1F5ER38_9BACT</name>
<evidence type="ECO:0000313" key="2">
    <source>
        <dbReference type="Proteomes" id="UP000177390"/>
    </source>
</evidence>
<protein>
    <recommendedName>
        <fullName evidence="3">HicB-like antitoxin of toxin-antitoxin system domain-containing protein</fullName>
    </recommendedName>
</protein>
<dbReference type="InterPro" id="IPR035069">
    <property type="entry name" value="TTHA1013/TTHA0281-like"/>
</dbReference>
<evidence type="ECO:0000313" key="1">
    <source>
        <dbReference type="EMBL" id="OGD69873.1"/>
    </source>
</evidence>